<reference evidence="1 2" key="1">
    <citation type="submission" date="2019-03" db="EMBL/GenBank/DDBJ databases">
        <title>Sequencing the genomes of 1000 actinobacteria strains.</title>
        <authorList>
            <person name="Klenk H.-P."/>
        </authorList>
    </citation>
    <scope>NUCLEOTIDE SEQUENCE [LARGE SCALE GENOMIC DNA]</scope>
    <source>
        <strain evidence="1 2">DSM 43805</strain>
    </source>
</reference>
<organism evidence="1 2">
    <name type="scientific">Paractinoplanes brasiliensis</name>
    <dbReference type="NCBI Taxonomy" id="52695"/>
    <lineage>
        <taxon>Bacteria</taxon>
        <taxon>Bacillati</taxon>
        <taxon>Actinomycetota</taxon>
        <taxon>Actinomycetes</taxon>
        <taxon>Micromonosporales</taxon>
        <taxon>Micromonosporaceae</taxon>
        <taxon>Paractinoplanes</taxon>
    </lineage>
</organism>
<dbReference type="AlphaFoldDB" id="A0A4R6JZU1"/>
<comment type="caution">
    <text evidence="1">The sequence shown here is derived from an EMBL/GenBank/DDBJ whole genome shotgun (WGS) entry which is preliminary data.</text>
</comment>
<proteinExistence type="predicted"/>
<evidence type="ECO:0000313" key="2">
    <source>
        <dbReference type="Proteomes" id="UP000294901"/>
    </source>
</evidence>
<sequence length="55" mass="6305">MVRRRDDTDLRSGDALAEKIAEYARRVADEAPPLTEEQRAVLRELLRPSKRQNAA</sequence>
<evidence type="ECO:0000313" key="1">
    <source>
        <dbReference type="EMBL" id="TDO42319.1"/>
    </source>
</evidence>
<keyword evidence="2" id="KW-1185">Reference proteome</keyword>
<name>A0A4R6JZU1_9ACTN</name>
<dbReference type="EMBL" id="SNWR01000001">
    <property type="protein sequence ID" value="TDO42319.1"/>
    <property type="molecule type" value="Genomic_DNA"/>
</dbReference>
<protein>
    <recommendedName>
        <fullName evidence="3">PhiRv1 phage protein</fullName>
    </recommendedName>
</protein>
<evidence type="ECO:0008006" key="3">
    <source>
        <dbReference type="Google" id="ProtNLM"/>
    </source>
</evidence>
<gene>
    <name evidence="1" type="ORF">C8E87_6089</name>
</gene>
<accession>A0A4R6JZU1</accession>
<dbReference type="Proteomes" id="UP000294901">
    <property type="component" value="Unassembled WGS sequence"/>
</dbReference>